<dbReference type="Proteomes" id="UP000199046">
    <property type="component" value="Unassembled WGS sequence"/>
</dbReference>
<keyword evidence="7" id="KW-1133">Transmembrane helix</keyword>
<dbReference type="Pfam" id="PF00015">
    <property type="entry name" value="MCPsignal"/>
    <property type="match status" value="1"/>
</dbReference>
<organism evidence="10 11">
    <name type="scientific">Kushneria avicenniae</name>
    <dbReference type="NCBI Taxonomy" id="402385"/>
    <lineage>
        <taxon>Bacteria</taxon>
        <taxon>Pseudomonadati</taxon>
        <taxon>Pseudomonadota</taxon>
        <taxon>Gammaproteobacteria</taxon>
        <taxon>Oceanospirillales</taxon>
        <taxon>Halomonadaceae</taxon>
        <taxon>Kushneria</taxon>
    </lineage>
</organism>
<dbReference type="PANTHER" id="PTHR43531">
    <property type="entry name" value="PROTEIN ICFG"/>
    <property type="match status" value="1"/>
</dbReference>
<accession>A0A1I1FGI2</accession>
<dbReference type="GO" id="GO:0005886">
    <property type="term" value="C:plasma membrane"/>
    <property type="evidence" value="ECO:0007669"/>
    <property type="project" value="TreeGrafter"/>
</dbReference>
<evidence type="ECO:0000256" key="3">
    <source>
        <dbReference type="ARBA" id="ARBA00023224"/>
    </source>
</evidence>
<feature type="transmembrane region" description="Helical" evidence="7">
    <location>
        <begin position="12"/>
        <end position="33"/>
    </location>
</feature>
<reference evidence="11" key="1">
    <citation type="submission" date="2016-10" db="EMBL/GenBank/DDBJ databases">
        <authorList>
            <person name="Varghese N."/>
            <person name="Submissions S."/>
        </authorList>
    </citation>
    <scope>NUCLEOTIDE SEQUENCE [LARGE SCALE GENOMIC DNA]</scope>
    <source>
        <strain evidence="11">DSM 23439</strain>
    </source>
</reference>
<dbReference type="PANTHER" id="PTHR43531:SF14">
    <property type="entry name" value="METHYL-ACCEPTING CHEMOTAXIS PROTEIN I-RELATED"/>
    <property type="match status" value="1"/>
</dbReference>
<dbReference type="GO" id="GO:0006935">
    <property type="term" value="P:chemotaxis"/>
    <property type="evidence" value="ECO:0007669"/>
    <property type="project" value="InterPro"/>
</dbReference>
<gene>
    <name evidence="10" type="ORF">SAMN05421848_0067</name>
</gene>
<feature type="compositionally biased region" description="Low complexity" evidence="6">
    <location>
        <begin position="559"/>
        <end position="573"/>
    </location>
</feature>
<dbReference type="STRING" id="402385.SAMN05421848_0067"/>
<dbReference type="AlphaFoldDB" id="A0A1I1FGI2"/>
<comment type="subcellular location">
    <subcellularLocation>
        <location evidence="1">Membrane</location>
    </subcellularLocation>
</comment>
<dbReference type="InterPro" id="IPR003660">
    <property type="entry name" value="HAMP_dom"/>
</dbReference>
<evidence type="ECO:0000256" key="7">
    <source>
        <dbReference type="SAM" id="Phobius"/>
    </source>
</evidence>
<dbReference type="GO" id="GO:0004888">
    <property type="term" value="F:transmembrane signaling receptor activity"/>
    <property type="evidence" value="ECO:0007669"/>
    <property type="project" value="InterPro"/>
</dbReference>
<feature type="domain" description="Methyl-accepting transducer" evidence="8">
    <location>
        <begin position="268"/>
        <end position="497"/>
    </location>
</feature>
<comment type="similarity">
    <text evidence="4">Belongs to the methyl-accepting chemotaxis (MCP) protein family.</text>
</comment>
<evidence type="ECO:0000259" key="8">
    <source>
        <dbReference type="PROSITE" id="PS50111"/>
    </source>
</evidence>
<feature type="domain" description="HAMP" evidence="9">
    <location>
        <begin position="211"/>
        <end position="263"/>
    </location>
</feature>
<evidence type="ECO:0000256" key="4">
    <source>
        <dbReference type="ARBA" id="ARBA00029447"/>
    </source>
</evidence>
<dbReference type="EMBL" id="FOLY01000001">
    <property type="protein sequence ID" value="SFB96798.1"/>
    <property type="molecule type" value="Genomic_DNA"/>
</dbReference>
<dbReference type="RefSeq" id="WP_090129694.1">
    <property type="nucleotide sequence ID" value="NZ_FOLY01000001.1"/>
</dbReference>
<dbReference type="OrthoDB" id="2489132at2"/>
<dbReference type="PROSITE" id="PS50885">
    <property type="entry name" value="HAMP"/>
    <property type="match status" value="1"/>
</dbReference>
<feature type="region of interest" description="Disordered" evidence="6">
    <location>
        <begin position="532"/>
        <end position="581"/>
    </location>
</feature>
<dbReference type="SMART" id="SM00304">
    <property type="entry name" value="HAMP"/>
    <property type="match status" value="1"/>
</dbReference>
<keyword evidence="2" id="KW-0488">Methylation</keyword>
<keyword evidence="3 5" id="KW-0807">Transducer</keyword>
<dbReference type="CDD" id="cd11386">
    <property type="entry name" value="MCP_signal"/>
    <property type="match status" value="1"/>
</dbReference>
<feature type="compositionally biased region" description="Polar residues" evidence="6">
    <location>
        <begin position="539"/>
        <end position="548"/>
    </location>
</feature>
<dbReference type="Gene3D" id="1.10.287.950">
    <property type="entry name" value="Methyl-accepting chemotaxis protein"/>
    <property type="match status" value="1"/>
</dbReference>
<protein>
    <submittedName>
        <fullName evidence="10">Methyl-accepting chemotaxis protein</fullName>
    </submittedName>
</protein>
<dbReference type="InterPro" id="IPR024478">
    <property type="entry name" value="HlyB_4HB_MCP"/>
</dbReference>
<dbReference type="FunFam" id="1.10.287.950:FF:000001">
    <property type="entry name" value="Methyl-accepting chemotaxis sensory transducer"/>
    <property type="match status" value="1"/>
</dbReference>
<evidence type="ECO:0000313" key="11">
    <source>
        <dbReference type="Proteomes" id="UP000199046"/>
    </source>
</evidence>
<feature type="transmembrane region" description="Helical" evidence="7">
    <location>
        <begin position="188"/>
        <end position="210"/>
    </location>
</feature>
<evidence type="ECO:0000313" key="10">
    <source>
        <dbReference type="EMBL" id="SFB96798.1"/>
    </source>
</evidence>
<evidence type="ECO:0000256" key="2">
    <source>
        <dbReference type="ARBA" id="ARBA00022481"/>
    </source>
</evidence>
<feature type="region of interest" description="Disordered" evidence="6">
    <location>
        <begin position="273"/>
        <end position="294"/>
    </location>
</feature>
<keyword evidence="7" id="KW-0812">Transmembrane</keyword>
<dbReference type="InterPro" id="IPR004089">
    <property type="entry name" value="MCPsignal_dom"/>
</dbReference>
<evidence type="ECO:0000259" key="9">
    <source>
        <dbReference type="PROSITE" id="PS50885"/>
    </source>
</evidence>
<evidence type="ECO:0000256" key="5">
    <source>
        <dbReference type="PROSITE-ProRule" id="PRU00284"/>
    </source>
</evidence>
<dbReference type="CDD" id="cd06225">
    <property type="entry name" value="HAMP"/>
    <property type="match status" value="1"/>
</dbReference>
<dbReference type="PRINTS" id="PR00260">
    <property type="entry name" value="CHEMTRNSDUCR"/>
</dbReference>
<name>A0A1I1FGI2_9GAMM</name>
<dbReference type="SMART" id="SM00283">
    <property type="entry name" value="MA"/>
    <property type="match status" value="1"/>
</dbReference>
<evidence type="ECO:0000256" key="6">
    <source>
        <dbReference type="SAM" id="MobiDB-lite"/>
    </source>
</evidence>
<keyword evidence="7" id="KW-0472">Membrane</keyword>
<evidence type="ECO:0000256" key="1">
    <source>
        <dbReference type="ARBA" id="ARBA00004370"/>
    </source>
</evidence>
<sequence length="581" mass="62748">MLGLNRSVRYKLVTTMVVMGVFMIIIGIVGVFGMNRSNNNLESTYKNNVLPLQMLGSIRTNINWSRIDSFKARADSNPENAVNLLSTYQQQYKNQTDQLWQDYVGTINSSEERAVADKLTPILTTYWSLYEQVARSMSQGNFEFTPVIQQTRDNFESLSESLQSLIDINARQSEQSYMDGMANASRSFAIIVATIVVALGLMSVIAWALIRGIMVPLRQASDAAGSIAEGELNNTIEVKGRDEFAALLHSLGAMQKQLAHVVNDVRVNAESVGSASSQIASGNDDLSRRTQEQAASLEETAASMEEMTSTVKQNADNAAQANQLALNVRQQAREGSEVVEQTTVAMNEISTSSQKIAEIVGLIDSIAFQTNLLALNAAVEAARAGEQGRGFAVVASEVRTLSSRSAEAAREIKTLVDDSVTKVANGAELVTRSGQTLGGIVESINRMTDIVAEIAAASREQSTGIEQVNQAISQMDSVTQQNAALVEEAAAASRSMEHSARVLREQVSFFKVSGSGSRGYAPVPVASRMMETPADYQPSKATSSSSRTEAPRALVSTESSPKSKSYKAPAATSDTDEWETF</sequence>
<dbReference type="SUPFAM" id="SSF58104">
    <property type="entry name" value="Methyl-accepting chemotaxis protein (MCP) signaling domain"/>
    <property type="match status" value="1"/>
</dbReference>
<dbReference type="InterPro" id="IPR004090">
    <property type="entry name" value="Chemotax_Me-accpt_rcpt"/>
</dbReference>
<keyword evidence="11" id="KW-1185">Reference proteome</keyword>
<dbReference type="PROSITE" id="PS50111">
    <property type="entry name" value="CHEMOTAXIS_TRANSDUC_2"/>
    <property type="match status" value="1"/>
</dbReference>
<dbReference type="GO" id="GO:0007165">
    <property type="term" value="P:signal transduction"/>
    <property type="evidence" value="ECO:0007669"/>
    <property type="project" value="UniProtKB-KW"/>
</dbReference>
<proteinExistence type="inferred from homology"/>
<dbReference type="Pfam" id="PF12729">
    <property type="entry name" value="4HB_MCP_1"/>
    <property type="match status" value="1"/>
</dbReference>
<dbReference type="InterPro" id="IPR051310">
    <property type="entry name" value="MCP_chemotaxis"/>
</dbReference>
<dbReference type="Pfam" id="PF00672">
    <property type="entry name" value="HAMP"/>
    <property type="match status" value="1"/>
</dbReference>